<feature type="transmembrane region" description="Helical" evidence="7">
    <location>
        <begin position="267"/>
        <end position="286"/>
    </location>
</feature>
<feature type="transmembrane region" description="Helical" evidence="7">
    <location>
        <begin position="298"/>
        <end position="317"/>
    </location>
</feature>
<keyword evidence="3" id="KW-0106">Calcium</keyword>
<evidence type="ECO:0000313" key="10">
    <source>
        <dbReference type="Proteomes" id="UP001178507"/>
    </source>
</evidence>
<reference evidence="9" key="1">
    <citation type="submission" date="2023-08" db="EMBL/GenBank/DDBJ databases">
        <authorList>
            <person name="Chen Y."/>
            <person name="Shah S."/>
            <person name="Dougan E. K."/>
            <person name="Thang M."/>
            <person name="Chan C."/>
        </authorList>
    </citation>
    <scope>NUCLEOTIDE SEQUENCE</scope>
</reference>
<dbReference type="InterPro" id="IPR043203">
    <property type="entry name" value="VGCC_Ca_Na"/>
</dbReference>
<evidence type="ECO:0000256" key="1">
    <source>
        <dbReference type="ARBA" id="ARBA00004141"/>
    </source>
</evidence>
<feature type="region of interest" description="Disordered" evidence="6">
    <location>
        <begin position="134"/>
        <end position="210"/>
    </location>
</feature>
<dbReference type="Gene3D" id="1.20.120.350">
    <property type="entry name" value="Voltage-gated potassium channels. Chain C"/>
    <property type="match status" value="1"/>
</dbReference>
<dbReference type="GO" id="GO:0005248">
    <property type="term" value="F:voltage-gated sodium channel activity"/>
    <property type="evidence" value="ECO:0007669"/>
    <property type="project" value="TreeGrafter"/>
</dbReference>
<dbReference type="Gene3D" id="1.10.287.70">
    <property type="match status" value="1"/>
</dbReference>
<dbReference type="Proteomes" id="UP001178507">
    <property type="component" value="Unassembled WGS sequence"/>
</dbReference>
<feature type="compositionally biased region" description="Basic and acidic residues" evidence="6">
    <location>
        <begin position="26"/>
        <end position="39"/>
    </location>
</feature>
<dbReference type="GO" id="GO:0001518">
    <property type="term" value="C:voltage-gated sodium channel complex"/>
    <property type="evidence" value="ECO:0007669"/>
    <property type="project" value="TreeGrafter"/>
</dbReference>
<comment type="subcellular location">
    <subcellularLocation>
        <location evidence="1">Membrane</location>
        <topology evidence="1">Multi-pass membrane protein</topology>
    </subcellularLocation>
</comment>
<dbReference type="Pfam" id="PF00520">
    <property type="entry name" value="Ion_trans"/>
    <property type="match status" value="1"/>
</dbReference>
<evidence type="ECO:0000313" key="9">
    <source>
        <dbReference type="EMBL" id="CAJ1400977.1"/>
    </source>
</evidence>
<keyword evidence="10" id="KW-1185">Reference proteome</keyword>
<evidence type="ECO:0000256" key="5">
    <source>
        <dbReference type="ARBA" id="ARBA00023136"/>
    </source>
</evidence>
<feature type="domain" description="EF-hand" evidence="8">
    <location>
        <begin position="541"/>
        <end position="576"/>
    </location>
</feature>
<dbReference type="InterPro" id="IPR011992">
    <property type="entry name" value="EF-hand-dom_pair"/>
</dbReference>
<dbReference type="PROSITE" id="PS50222">
    <property type="entry name" value="EF_HAND_2"/>
    <property type="match status" value="1"/>
</dbReference>
<feature type="transmembrane region" description="Helical" evidence="7">
    <location>
        <begin position="458"/>
        <end position="479"/>
    </location>
</feature>
<keyword evidence="5 7" id="KW-0472">Membrane</keyword>
<feature type="compositionally biased region" description="Low complexity" evidence="6">
    <location>
        <begin position="1"/>
        <end position="13"/>
    </location>
</feature>
<name>A0AA36J8D0_9DINO</name>
<proteinExistence type="predicted"/>
<dbReference type="SUPFAM" id="SSF47473">
    <property type="entry name" value="EF-hand"/>
    <property type="match status" value="1"/>
</dbReference>
<feature type="transmembrane region" description="Helical" evidence="7">
    <location>
        <begin position="491"/>
        <end position="512"/>
    </location>
</feature>
<protein>
    <recommendedName>
        <fullName evidence="8">EF-hand domain-containing protein</fullName>
    </recommendedName>
</protein>
<keyword evidence="4 7" id="KW-1133">Transmembrane helix</keyword>
<organism evidence="9 10">
    <name type="scientific">Effrenium voratum</name>
    <dbReference type="NCBI Taxonomy" id="2562239"/>
    <lineage>
        <taxon>Eukaryota</taxon>
        <taxon>Sar</taxon>
        <taxon>Alveolata</taxon>
        <taxon>Dinophyceae</taxon>
        <taxon>Suessiales</taxon>
        <taxon>Symbiodiniaceae</taxon>
        <taxon>Effrenium</taxon>
    </lineage>
</organism>
<dbReference type="AlphaFoldDB" id="A0AA36J8D0"/>
<feature type="compositionally biased region" description="Polar residues" evidence="6">
    <location>
        <begin position="148"/>
        <end position="171"/>
    </location>
</feature>
<dbReference type="PANTHER" id="PTHR10037">
    <property type="entry name" value="VOLTAGE-GATED CATION CHANNEL CALCIUM AND SODIUM"/>
    <property type="match status" value="1"/>
</dbReference>
<dbReference type="EMBL" id="CAUJNA010003394">
    <property type="protein sequence ID" value="CAJ1400977.1"/>
    <property type="molecule type" value="Genomic_DNA"/>
</dbReference>
<sequence>MSAMSAVSGASAATVELQELTPDWPRTLDVRRHSSDRLSCDTWRNSSESGRRGPGVLLASVSEDFRSRPQEEDEPIEAPHSSKLVAPGEHLQPSGDPLPCGVNLLRETLHAQHEEVMLRFERLQQELLSKLSAPVGKSVSPRAKNPFPRSNMSRHTSSEQNGQHRNSSPVSGASEPGGRRVSVRQHRTTSNSNSNGILVPSPKAKEQPKTFSPKLFSSLTRVDEQLRQQAADVDAEQARAQRKVVVSDEGPGMNRCEKMTTYPSFDLFFAAVILLNAVFIGIDVQVLLQQPPGSWGEALSQVVGKVFTVLFSCELIIRMAAQGKTYFTNSDWRWNWLDFVIVVTSWGEWALSLYFELTVHTEGFERFTGMSGLRMLRIIRITRLVKIARLARVLRFIMALRTLTQSILYTLKSLIWAMVLLMLIVYTFAVLFTQVVNDYMNDPDSSMTDRERVAGEEYFGSLLQAMLSLYMSIAGGVSWEVVVLPLRAVSIFWVVIFLFYIAFASLAVLNVITGVFCQSAIDAAQSDHDMVIQSILNNKDTHIEKIRMLFSEIDEDSAGIITFQMFQERIMSEEVKTYFESIDLDVWDAWTFFKLLDMDSGGAVEVEEFLMGCLRLRGNAKAMDIAKLCHDQTWLIREQAGQEYVGPLCPFALTCNNVSIWDIAIVLN</sequence>
<dbReference type="InterPro" id="IPR018247">
    <property type="entry name" value="EF_Hand_1_Ca_BS"/>
</dbReference>
<comment type="caution">
    <text evidence="9">The sequence shown here is derived from an EMBL/GenBank/DDBJ whole genome shotgun (WGS) entry which is preliminary data.</text>
</comment>
<dbReference type="InterPro" id="IPR002048">
    <property type="entry name" value="EF_hand_dom"/>
</dbReference>
<accession>A0AA36J8D0</accession>
<evidence type="ECO:0000256" key="6">
    <source>
        <dbReference type="SAM" id="MobiDB-lite"/>
    </source>
</evidence>
<evidence type="ECO:0000256" key="7">
    <source>
        <dbReference type="SAM" id="Phobius"/>
    </source>
</evidence>
<dbReference type="InterPro" id="IPR027359">
    <property type="entry name" value="Volt_channel_dom_sf"/>
</dbReference>
<evidence type="ECO:0000256" key="4">
    <source>
        <dbReference type="ARBA" id="ARBA00022989"/>
    </source>
</evidence>
<evidence type="ECO:0000256" key="2">
    <source>
        <dbReference type="ARBA" id="ARBA00022692"/>
    </source>
</evidence>
<dbReference type="PANTHER" id="PTHR10037:SF62">
    <property type="entry name" value="SODIUM CHANNEL PROTEIN 60E"/>
    <property type="match status" value="1"/>
</dbReference>
<evidence type="ECO:0000259" key="8">
    <source>
        <dbReference type="PROSITE" id="PS50222"/>
    </source>
</evidence>
<dbReference type="Gene3D" id="1.10.238.10">
    <property type="entry name" value="EF-hand"/>
    <property type="match status" value="1"/>
</dbReference>
<dbReference type="InterPro" id="IPR005821">
    <property type="entry name" value="Ion_trans_dom"/>
</dbReference>
<evidence type="ECO:0000256" key="3">
    <source>
        <dbReference type="ARBA" id="ARBA00022837"/>
    </source>
</evidence>
<dbReference type="PROSITE" id="PS00018">
    <property type="entry name" value="EF_HAND_1"/>
    <property type="match status" value="1"/>
</dbReference>
<feature type="transmembrane region" description="Helical" evidence="7">
    <location>
        <begin position="414"/>
        <end position="437"/>
    </location>
</feature>
<dbReference type="GO" id="GO:0005509">
    <property type="term" value="F:calcium ion binding"/>
    <property type="evidence" value="ECO:0007669"/>
    <property type="project" value="InterPro"/>
</dbReference>
<gene>
    <name evidence="9" type="ORF">EVOR1521_LOCUS24210</name>
</gene>
<feature type="region of interest" description="Disordered" evidence="6">
    <location>
        <begin position="1"/>
        <end position="98"/>
    </location>
</feature>
<dbReference type="SUPFAM" id="SSF81324">
    <property type="entry name" value="Voltage-gated potassium channels"/>
    <property type="match status" value="1"/>
</dbReference>
<keyword evidence="2 7" id="KW-0812">Transmembrane</keyword>